<dbReference type="AlphaFoldDB" id="A0A3F2S1E3"/>
<dbReference type="EMBL" id="MBAD02002145">
    <property type="protein sequence ID" value="RLN49478.1"/>
    <property type="molecule type" value="Genomic_DNA"/>
</dbReference>
<feature type="domain" description="Dynein axonemal assembly factor 5 TPR repeats" evidence="7">
    <location>
        <begin position="24"/>
        <end position="316"/>
    </location>
</feature>
<dbReference type="GO" id="GO:0016020">
    <property type="term" value="C:membrane"/>
    <property type="evidence" value="ECO:0007669"/>
    <property type="project" value="UniProtKB-SubCell"/>
</dbReference>
<evidence type="ECO:0000259" key="6">
    <source>
        <dbReference type="Pfam" id="PF24573"/>
    </source>
</evidence>
<dbReference type="Pfam" id="PF25757">
    <property type="entry name" value="TPR_DNAAF5"/>
    <property type="match status" value="1"/>
</dbReference>
<name>A0A3F2S1E3_9STRA</name>
<comment type="caution">
    <text evidence="9">The sequence shown here is derived from an EMBL/GenBank/DDBJ whole genome shotgun (WGS) entry which is preliminary data.</text>
</comment>
<organism evidence="9 10">
    <name type="scientific">Phytophthora kernoviae</name>
    <dbReference type="NCBI Taxonomy" id="325452"/>
    <lineage>
        <taxon>Eukaryota</taxon>
        <taxon>Sar</taxon>
        <taxon>Stramenopiles</taxon>
        <taxon>Oomycota</taxon>
        <taxon>Peronosporomycetes</taxon>
        <taxon>Peronosporales</taxon>
        <taxon>Peronosporaceae</taxon>
        <taxon>Phytophthora</taxon>
    </lineage>
</organism>
<dbReference type="InterPro" id="IPR056497">
    <property type="entry name" value="HEAT_DAAF5"/>
</dbReference>
<dbReference type="Gene3D" id="1.25.10.10">
    <property type="entry name" value="Leucine-rich Repeat Variant"/>
    <property type="match status" value="4"/>
</dbReference>
<feature type="domain" description="Dynein axonemal assembly factor 5 HEAT-repeat" evidence="6">
    <location>
        <begin position="346"/>
        <end position="539"/>
    </location>
</feature>
<keyword evidence="3 5" id="KW-1133">Transmembrane helix</keyword>
<evidence type="ECO:0000259" key="7">
    <source>
        <dbReference type="Pfam" id="PF25757"/>
    </source>
</evidence>
<evidence type="ECO:0000313" key="8">
    <source>
        <dbReference type="EMBL" id="RLN49478.1"/>
    </source>
</evidence>
<evidence type="ECO:0000256" key="3">
    <source>
        <dbReference type="ARBA" id="ARBA00022989"/>
    </source>
</evidence>
<dbReference type="Proteomes" id="UP000277300">
    <property type="component" value="Unassembled WGS sequence"/>
</dbReference>
<accession>A0A3F2S1E3</accession>
<dbReference type="Proteomes" id="UP000284657">
    <property type="component" value="Unassembled WGS sequence"/>
</dbReference>
<evidence type="ECO:0000256" key="4">
    <source>
        <dbReference type="ARBA" id="ARBA00023136"/>
    </source>
</evidence>
<keyword evidence="4 5" id="KW-0472">Membrane</keyword>
<evidence type="ECO:0000313" key="11">
    <source>
        <dbReference type="Proteomes" id="UP000284657"/>
    </source>
</evidence>
<dbReference type="Pfam" id="PF03208">
    <property type="entry name" value="PRA1"/>
    <property type="match status" value="1"/>
</dbReference>
<protein>
    <recommendedName>
        <fullName evidence="12">PRA1 family protein</fullName>
    </recommendedName>
</protein>
<comment type="subcellular location">
    <subcellularLocation>
        <location evidence="1">Membrane</location>
        <topology evidence="1">Multi-pass membrane protein</topology>
    </subcellularLocation>
</comment>
<dbReference type="InterPro" id="IPR011989">
    <property type="entry name" value="ARM-like"/>
</dbReference>
<dbReference type="PANTHER" id="PTHR16216:SF2">
    <property type="entry name" value="DYNEIN AXONEMAL ASSEMBLY FACTOR 5"/>
    <property type="match status" value="1"/>
</dbReference>
<dbReference type="PANTHER" id="PTHR16216">
    <property type="entry name" value="DYNEIN ASSEMBLY FACTOR 5, AXONEMAL"/>
    <property type="match status" value="1"/>
</dbReference>
<dbReference type="SUPFAM" id="SSF48371">
    <property type="entry name" value="ARM repeat"/>
    <property type="match status" value="1"/>
</dbReference>
<evidence type="ECO:0008006" key="12">
    <source>
        <dbReference type="Google" id="ProtNLM"/>
    </source>
</evidence>
<dbReference type="Pfam" id="PF24573">
    <property type="entry name" value="HEAT_DAAF5"/>
    <property type="match status" value="1"/>
</dbReference>
<dbReference type="InterPro" id="IPR004895">
    <property type="entry name" value="Prenylated_rab_accept_PRA1"/>
</dbReference>
<evidence type="ECO:0000313" key="9">
    <source>
        <dbReference type="EMBL" id="RLN68414.1"/>
    </source>
</evidence>
<sequence length="992" mass="108674">MALSPDDETAYNMLSMKMQRDVNCLADPDRSVRRRAADKLHRTLQNEASRVSTPVLRALCTTNLQRPMLLCAESDAVEKCRERALTSLLLLCENGALEPSDATLRELVALTNARLGKLPYPEPTEEIRLLVLQLLYAFLKQFAAVKETTTSLRDVITELANALGKTAVDPFPDVKKMSAECVILISKTWKSDMAMQVGTIVKPIVMNLGHQHSRVRVCALQALEAAVPCGLEALPELMKEVLLPSINKVVFDHAPSVRKQLVVMLSSWLAQIEQIQQFEAPLFPLFLAGIVDEAPEVRTLSLAKLNQLSVMWESCGEDGGVASSDVEIMDVDSGAVLGAPLLFFDTRPPLGARRLARSIQSQVLPLLLEKTGDWTVQARERYTQVLSAYLILLEESMNPFLDKVFAALSKICRDDEEVVLNGVKACLSVVGFYADSQMILASLLPMVAGRLAGQDTAQHRTNGLILLGMSIEGMTSKTIGAHLELIAEALCDAGLRESEVADLQDQLAGVVSSIIKTAGPLLPQKDEISFRLFWVLNHLLAASSESSLAYETATEAIEDFAAKMEQPLEALYIRYMGKLLDRMALPVDAGTSWQKSNPSRVLFDSLCRRGGAACGENLVKIVPVFLVHLDPNQDADARLAFLALLETMLGTDAISQMLPVLKSSMDDSDAKTRQLVCLALQYLFVALPGCLGDEPVHQLYAEILKRLDDSNDTVRKAACQTFTTFLRAAPKEHFQGTIIDYTLDCLFVHLDDSEPDIQWLSFSAIFSKSRPAKACQPLLFPSYNKETNNSQEVNMSAVKVAADEPQGTITMEMPQHALQKVKNQLVKAVDVRNVRGISQFFGLGEEKPFNVPGREVLASRCRKNALYFSANYAISAALVGVVTILLNPFFLFVLICLGGFWLYMSSATANESPENPTKIMGRTVTPDQRKLGMLGVSAAVIVVFGGSILFTICSASGALAISHAILRDCPSIREEDELGFLSDEADQIADTV</sequence>
<dbReference type="OrthoDB" id="413572at2759"/>
<reference evidence="10 11" key="1">
    <citation type="submission" date="2018-07" db="EMBL/GenBank/DDBJ databases">
        <title>Genome sequencing of oomycete isolates from Chile give support for New Zealand origin for Phytophthora kernoviae and make available the first Nothophytophthora sp. genome.</title>
        <authorList>
            <person name="Studholme D.J."/>
            <person name="Sanfuentes E."/>
            <person name="Panda P."/>
            <person name="Hill R."/>
            <person name="Sambles C."/>
            <person name="Grant M."/>
            <person name="Williams N.M."/>
            <person name="Mcdougal R.L."/>
        </authorList>
    </citation>
    <scope>NUCLEOTIDE SEQUENCE [LARGE SCALE GENOMIC DNA]</scope>
    <source>
        <strain evidence="9">Chile6</strain>
        <strain evidence="8">Chile7</strain>
    </source>
</reference>
<dbReference type="InterPro" id="IPR052623">
    <property type="entry name" value="DAAF5"/>
</dbReference>
<keyword evidence="2 5" id="KW-0812">Transmembrane</keyword>
<dbReference type="EMBL" id="MBDO02000013">
    <property type="protein sequence ID" value="RLN68414.1"/>
    <property type="molecule type" value="Genomic_DNA"/>
</dbReference>
<evidence type="ECO:0000313" key="10">
    <source>
        <dbReference type="Proteomes" id="UP000277300"/>
    </source>
</evidence>
<dbReference type="InterPro" id="IPR057978">
    <property type="entry name" value="TPR_DAAF5"/>
</dbReference>
<dbReference type="InterPro" id="IPR016024">
    <property type="entry name" value="ARM-type_fold"/>
</dbReference>
<feature type="transmembrane region" description="Helical" evidence="5">
    <location>
        <begin position="931"/>
        <end position="952"/>
    </location>
</feature>
<feature type="transmembrane region" description="Helical" evidence="5">
    <location>
        <begin position="872"/>
        <end position="903"/>
    </location>
</feature>
<gene>
    <name evidence="8" type="ORF">BBJ29_000108</name>
    <name evidence="9" type="ORF">BBP00_00001015</name>
</gene>
<proteinExistence type="predicted"/>
<evidence type="ECO:0000256" key="5">
    <source>
        <dbReference type="SAM" id="Phobius"/>
    </source>
</evidence>
<evidence type="ECO:0000256" key="2">
    <source>
        <dbReference type="ARBA" id="ARBA00022692"/>
    </source>
</evidence>
<evidence type="ECO:0000256" key="1">
    <source>
        <dbReference type="ARBA" id="ARBA00004141"/>
    </source>
</evidence>